<comment type="caution">
    <text evidence="2">The sequence shown here is derived from an EMBL/GenBank/DDBJ whole genome shotgun (WGS) entry which is preliminary data.</text>
</comment>
<proteinExistence type="predicted"/>
<dbReference type="InterPro" id="IPR025638">
    <property type="entry name" value="DUF4336"/>
</dbReference>
<dbReference type="OrthoDB" id="450111at2"/>
<gene>
    <name evidence="2" type="ORF">F1189_14250</name>
</gene>
<name>A0A5M6IVE5_9PROT</name>
<evidence type="ECO:0000313" key="3">
    <source>
        <dbReference type="Proteomes" id="UP000325255"/>
    </source>
</evidence>
<dbReference type="Pfam" id="PF14234">
    <property type="entry name" value="DUF4336"/>
    <property type="match status" value="1"/>
</dbReference>
<sequence length="250" mass="27778">MGRVLPVRMTVIRLDNGDLLLHAPTRFSDRLRERLERLGRIRHLVAPNSGHWTFLRDWQRACPDATTWAAPRLRDRAQVRRSGVRLDHDIGATAPPAWGDTIETLTVPGGLGFHEVALFHRPSRTLVLTDLVLSLEAAKLPALLRPLLRWAGMVAPDAMPPPYLRAVVRLRRRAAAKAAARLLELRPDRVIFAHGHWFAQDGTAALAHALRWLVPPPGDQAGPARVSRDSLWQEPKREGVLPGTALPPSG</sequence>
<dbReference type="PANTHER" id="PTHR33835">
    <property type="entry name" value="YALI0C07656P"/>
    <property type="match status" value="1"/>
</dbReference>
<feature type="region of interest" description="Disordered" evidence="1">
    <location>
        <begin position="219"/>
        <end position="250"/>
    </location>
</feature>
<organism evidence="2 3">
    <name type="scientific">Rhodovastum atsumiense</name>
    <dbReference type="NCBI Taxonomy" id="504468"/>
    <lineage>
        <taxon>Bacteria</taxon>
        <taxon>Pseudomonadati</taxon>
        <taxon>Pseudomonadota</taxon>
        <taxon>Alphaproteobacteria</taxon>
        <taxon>Acetobacterales</taxon>
        <taxon>Acetobacteraceae</taxon>
        <taxon>Rhodovastum</taxon>
    </lineage>
</organism>
<dbReference type="SUPFAM" id="SSF56281">
    <property type="entry name" value="Metallo-hydrolase/oxidoreductase"/>
    <property type="match status" value="1"/>
</dbReference>
<dbReference type="InterPro" id="IPR036866">
    <property type="entry name" value="RibonucZ/Hydroxyglut_hydro"/>
</dbReference>
<dbReference type="PANTHER" id="PTHR33835:SF1">
    <property type="entry name" value="METALLO-BETA-LACTAMASE DOMAIN-CONTAINING PROTEIN"/>
    <property type="match status" value="1"/>
</dbReference>
<accession>A0A5M6IVE5</accession>
<dbReference type="Proteomes" id="UP000325255">
    <property type="component" value="Unassembled WGS sequence"/>
</dbReference>
<reference evidence="2 3" key="1">
    <citation type="submission" date="2019-09" db="EMBL/GenBank/DDBJ databases">
        <title>Genome sequence of Rhodovastum atsumiense, a diverse member of the Acetobacteraceae family of non-sulfur purple photosynthetic bacteria.</title>
        <authorList>
            <person name="Meyer T."/>
            <person name="Kyndt J."/>
        </authorList>
    </citation>
    <scope>NUCLEOTIDE SEQUENCE [LARGE SCALE GENOMIC DNA]</scope>
    <source>
        <strain evidence="2 3">DSM 21279</strain>
    </source>
</reference>
<evidence type="ECO:0000256" key="1">
    <source>
        <dbReference type="SAM" id="MobiDB-lite"/>
    </source>
</evidence>
<protein>
    <submittedName>
        <fullName evidence="2">DUF4336 domain-containing protein</fullName>
    </submittedName>
</protein>
<evidence type="ECO:0000313" key="2">
    <source>
        <dbReference type="EMBL" id="KAA5611528.1"/>
    </source>
</evidence>
<dbReference type="EMBL" id="VWPK01000020">
    <property type="protein sequence ID" value="KAA5611528.1"/>
    <property type="molecule type" value="Genomic_DNA"/>
</dbReference>
<dbReference type="AlphaFoldDB" id="A0A5M6IVE5"/>
<keyword evidence="3" id="KW-1185">Reference proteome</keyword>